<accession>A0A7W3WK22</accession>
<dbReference type="Gene3D" id="3.40.50.200">
    <property type="entry name" value="Peptidase S8/S53 domain"/>
    <property type="match status" value="1"/>
</dbReference>
<dbReference type="AlphaFoldDB" id="A0A7W3WK22"/>
<evidence type="ECO:0000256" key="3">
    <source>
        <dbReference type="ARBA" id="ARBA00022801"/>
    </source>
</evidence>
<comment type="caution">
    <text evidence="10">The sequence shown here is derived from an EMBL/GenBank/DDBJ whole genome shotgun (WGS) entry which is preliminary data.</text>
</comment>
<keyword evidence="4" id="KW-0720">Serine protease</keyword>
<evidence type="ECO:0000313" key="10">
    <source>
        <dbReference type="EMBL" id="MBB1253748.1"/>
    </source>
</evidence>
<evidence type="ECO:0000256" key="6">
    <source>
        <dbReference type="SAM" id="MobiDB-lite"/>
    </source>
</evidence>
<name>A0A7W3WK22_9ACTN</name>
<keyword evidence="8" id="KW-0732">Signal</keyword>
<evidence type="ECO:0000256" key="2">
    <source>
        <dbReference type="ARBA" id="ARBA00022670"/>
    </source>
</evidence>
<evidence type="ECO:0000256" key="7">
    <source>
        <dbReference type="SAM" id="Phobius"/>
    </source>
</evidence>
<feature type="region of interest" description="Disordered" evidence="6">
    <location>
        <begin position="390"/>
        <end position="425"/>
    </location>
</feature>
<dbReference type="PROSITE" id="PS51892">
    <property type="entry name" value="SUBTILASE"/>
    <property type="match status" value="1"/>
</dbReference>
<feature type="region of interest" description="Disordered" evidence="6">
    <location>
        <begin position="318"/>
        <end position="350"/>
    </location>
</feature>
<feature type="non-terminal residue" evidence="10">
    <location>
        <position position="425"/>
    </location>
</feature>
<evidence type="ECO:0000256" key="5">
    <source>
        <dbReference type="PROSITE-ProRule" id="PRU01240"/>
    </source>
</evidence>
<evidence type="ECO:0000256" key="1">
    <source>
        <dbReference type="ARBA" id="ARBA00011073"/>
    </source>
</evidence>
<comment type="similarity">
    <text evidence="1 5">Belongs to the peptidase S8 family.</text>
</comment>
<dbReference type="InterPro" id="IPR000209">
    <property type="entry name" value="Peptidase_S8/S53_dom"/>
</dbReference>
<dbReference type="InterPro" id="IPR036852">
    <property type="entry name" value="Peptidase_S8/S53_dom_sf"/>
</dbReference>
<dbReference type="Proteomes" id="UP000525686">
    <property type="component" value="Unassembled WGS sequence"/>
</dbReference>
<feature type="domain" description="Peptidase S8/S53" evidence="9">
    <location>
        <begin position="53"/>
        <end position="306"/>
    </location>
</feature>
<evidence type="ECO:0000313" key="11">
    <source>
        <dbReference type="Proteomes" id="UP000525686"/>
    </source>
</evidence>
<keyword evidence="7" id="KW-1133">Transmembrane helix</keyword>
<dbReference type="PROSITE" id="PS00136">
    <property type="entry name" value="SUBTILASE_ASP"/>
    <property type="match status" value="1"/>
</dbReference>
<dbReference type="RefSeq" id="WP_181354112.1">
    <property type="nucleotide sequence ID" value="NZ_JABJWZ010000068.1"/>
</dbReference>
<dbReference type="GO" id="GO:0004252">
    <property type="term" value="F:serine-type endopeptidase activity"/>
    <property type="evidence" value="ECO:0007669"/>
    <property type="project" value="InterPro"/>
</dbReference>
<feature type="transmembrane region" description="Helical" evidence="7">
    <location>
        <begin position="358"/>
        <end position="381"/>
    </location>
</feature>
<dbReference type="PANTHER" id="PTHR43806:SF11">
    <property type="entry name" value="CEREVISIN-RELATED"/>
    <property type="match status" value="1"/>
</dbReference>
<feature type="signal peptide" evidence="8">
    <location>
        <begin position="1"/>
        <end position="29"/>
    </location>
</feature>
<evidence type="ECO:0000259" key="9">
    <source>
        <dbReference type="Pfam" id="PF00082"/>
    </source>
</evidence>
<dbReference type="PANTHER" id="PTHR43806">
    <property type="entry name" value="PEPTIDASE S8"/>
    <property type="match status" value="1"/>
</dbReference>
<dbReference type="SUPFAM" id="SSF52743">
    <property type="entry name" value="Subtilisin-like"/>
    <property type="match status" value="1"/>
</dbReference>
<dbReference type="PRINTS" id="PR00723">
    <property type="entry name" value="SUBTILISIN"/>
</dbReference>
<proteinExistence type="inferred from homology"/>
<evidence type="ECO:0000256" key="8">
    <source>
        <dbReference type="SAM" id="SignalP"/>
    </source>
</evidence>
<comment type="caution">
    <text evidence="5">Lacks conserved residue(s) required for the propagation of feature annotation.</text>
</comment>
<keyword evidence="7" id="KW-0812">Transmembrane</keyword>
<keyword evidence="2" id="KW-0645">Protease</keyword>
<evidence type="ECO:0000256" key="4">
    <source>
        <dbReference type="ARBA" id="ARBA00022825"/>
    </source>
</evidence>
<dbReference type="InterPro" id="IPR015500">
    <property type="entry name" value="Peptidase_S8_subtilisin-rel"/>
</dbReference>
<protein>
    <submittedName>
        <fullName evidence="10">S8 family serine peptidase</fullName>
    </submittedName>
</protein>
<sequence length="425" mass="43635">MRLTRTLRVLATSVAIGALLLGAVPTAAADQVRDGQWPLKAFDTKAIWEISRGKGVTVAVIDDGVDAKHQDLRRSVLSGKSFLDSDRGGEQSEDSGRATAVASIIAGHGHGVGNASGVMGLAPDAKILPVAVDGSGSQIASAIRYAVDEGASVINVSDGGPDGWDALEQAVAYAVKKDVLVVAAVGDSGTRAEEQLYPASYPGVMSVGAVASDGEVWRESSRGPSVMVTAPGVGVVAAGGPTVASKYRKGSSTAYASAYVSAAGALLRSKFPELTAGQIANRLVKTAGLPPSAKGIKLPDERYGYGYIQPFAALDRDIPAGPKDGPLKDHGAADSATSSPDDERHPDLDYVDPNASSWNLPLIGGVFAAIVAGIVGLIVLLTRRRRPAHPAPVGYPPHAPVGYNADNRAPLYSGGPPQTPPPHQP</sequence>
<dbReference type="EMBL" id="JABJWZ010000068">
    <property type="protein sequence ID" value="MBB1253748.1"/>
    <property type="molecule type" value="Genomic_DNA"/>
</dbReference>
<dbReference type="InterPro" id="IPR023827">
    <property type="entry name" value="Peptidase_S8_Asp-AS"/>
</dbReference>
<organism evidence="10 11">
    <name type="scientific">Streptomyces alkaliterrae</name>
    <dbReference type="NCBI Taxonomy" id="2213162"/>
    <lineage>
        <taxon>Bacteria</taxon>
        <taxon>Bacillati</taxon>
        <taxon>Actinomycetota</taxon>
        <taxon>Actinomycetes</taxon>
        <taxon>Kitasatosporales</taxon>
        <taxon>Streptomycetaceae</taxon>
        <taxon>Streptomyces</taxon>
    </lineage>
</organism>
<feature type="compositionally biased region" description="Pro residues" evidence="6">
    <location>
        <begin position="390"/>
        <end position="399"/>
    </location>
</feature>
<reference evidence="11" key="1">
    <citation type="submission" date="2020-05" db="EMBL/GenBank/DDBJ databases">
        <title>Classification of alakaliphilic streptomycetes isolated from an alkaline soil next to Lonar Crater, India and a proposal for the recognition of Streptomyces alkaliterrae sp. nov.</title>
        <authorList>
            <person name="Golinska P."/>
        </authorList>
    </citation>
    <scope>NUCLEOTIDE SEQUENCE [LARGE SCALE GENOMIC DNA]</scope>
    <source>
        <strain evidence="11">OF3</strain>
    </source>
</reference>
<dbReference type="GO" id="GO:0006508">
    <property type="term" value="P:proteolysis"/>
    <property type="evidence" value="ECO:0007669"/>
    <property type="project" value="UniProtKB-KW"/>
</dbReference>
<dbReference type="InterPro" id="IPR050131">
    <property type="entry name" value="Peptidase_S8_subtilisin-like"/>
</dbReference>
<keyword evidence="3" id="KW-0378">Hydrolase</keyword>
<gene>
    <name evidence="10" type="ORF">H3146_10260</name>
</gene>
<feature type="chain" id="PRO_5030745757" evidence="8">
    <location>
        <begin position="30"/>
        <end position="425"/>
    </location>
</feature>
<keyword evidence="7" id="KW-0472">Membrane</keyword>
<dbReference type="Pfam" id="PF00082">
    <property type="entry name" value="Peptidase_S8"/>
    <property type="match status" value="1"/>
</dbReference>